<comment type="caution">
    <text evidence="1">The sequence shown here is derived from an EMBL/GenBank/DDBJ whole genome shotgun (WGS) entry which is preliminary data.</text>
</comment>
<evidence type="ECO:0000313" key="2">
    <source>
        <dbReference type="Proteomes" id="UP000179157"/>
    </source>
</evidence>
<protein>
    <recommendedName>
        <fullName evidence="3">VCBS repeat-containing protein</fullName>
    </recommendedName>
</protein>
<gene>
    <name evidence="1" type="ORF">A2Z21_07280</name>
</gene>
<dbReference type="Proteomes" id="UP000179157">
    <property type="component" value="Unassembled WGS sequence"/>
</dbReference>
<name>A0A1F5V0G3_FRAXR</name>
<dbReference type="AlphaFoldDB" id="A0A1F5V0G3"/>
<dbReference type="InterPro" id="IPR028994">
    <property type="entry name" value="Integrin_alpha_N"/>
</dbReference>
<proteinExistence type="predicted"/>
<accession>A0A1F5V0G3</accession>
<dbReference type="SUPFAM" id="SSF69318">
    <property type="entry name" value="Integrin alpha N-terminal domain"/>
    <property type="match status" value="1"/>
</dbReference>
<reference evidence="1 2" key="1">
    <citation type="journal article" date="2016" name="Nat. Commun.">
        <title>Thousands of microbial genomes shed light on interconnected biogeochemical processes in an aquifer system.</title>
        <authorList>
            <person name="Anantharaman K."/>
            <person name="Brown C.T."/>
            <person name="Hug L.A."/>
            <person name="Sharon I."/>
            <person name="Castelle C.J."/>
            <person name="Probst A.J."/>
            <person name="Thomas B.C."/>
            <person name="Singh A."/>
            <person name="Wilkins M.J."/>
            <person name="Karaoz U."/>
            <person name="Brodie E.L."/>
            <person name="Williams K.H."/>
            <person name="Hubbard S.S."/>
            <person name="Banfield J.F."/>
        </authorList>
    </citation>
    <scope>NUCLEOTIDE SEQUENCE [LARGE SCALE GENOMIC DNA]</scope>
    <source>
        <strain evidence="2">RBG_16_55_9</strain>
    </source>
</reference>
<organism evidence="1 2">
    <name type="scientific">Fraserbacteria sp. (strain RBG_16_55_9)</name>
    <dbReference type="NCBI Taxonomy" id="1817864"/>
    <lineage>
        <taxon>Bacteria</taxon>
        <taxon>Candidatus Fraseribacteriota</taxon>
    </lineage>
</organism>
<evidence type="ECO:0000313" key="1">
    <source>
        <dbReference type="EMBL" id="OGF56897.1"/>
    </source>
</evidence>
<dbReference type="EMBL" id="MFGX01000023">
    <property type="protein sequence ID" value="OGF56897.1"/>
    <property type="molecule type" value="Genomic_DNA"/>
</dbReference>
<evidence type="ECO:0008006" key="3">
    <source>
        <dbReference type="Google" id="ProtNLM"/>
    </source>
</evidence>
<sequence>MLWNLRWKLILLALMVVVFGLLAGVTLAEPECGQTQLDNDLGKKDLETYCADPTMDAGTIRTIDDDRDGDFDQIFIGTKGGGTLFGVEELDGRPEMELAVSDPTFPSARVRTADADSDGDVEVIWVGAQGLDLDKDGDFEIDEAGLIAGFADMDGNGDPEIVIADKARSLGDYYVGGFGIDKENADRFEVLWIGILNDVQRAAVGSIVSMSDADSDGDDEALVLDLSRSPQENYLDVDLDGDADIIIGVEL</sequence>